<feature type="region of interest" description="Disordered" evidence="1">
    <location>
        <begin position="69"/>
        <end position="108"/>
    </location>
</feature>
<gene>
    <name evidence="4" type="ORF">O0R46_02920</name>
</gene>
<feature type="region of interest" description="Disordered" evidence="1">
    <location>
        <begin position="596"/>
        <end position="639"/>
    </location>
</feature>
<dbReference type="Proteomes" id="UP001164187">
    <property type="component" value="Chromosome"/>
</dbReference>
<reference evidence="4" key="1">
    <citation type="submission" date="2022-12" db="EMBL/GenBank/DDBJ databases">
        <title>Peptostreptococcus.</title>
        <authorList>
            <person name="Lee S.H."/>
        </authorList>
    </citation>
    <scope>NUCLEOTIDE SEQUENCE</scope>
    <source>
        <strain evidence="4">CBA3647</strain>
    </source>
</reference>
<keyword evidence="5" id="KW-1185">Reference proteome</keyword>
<accession>A0ABY7JUK2</accession>
<feature type="domain" description="Peptidase C39-like" evidence="3">
    <location>
        <begin position="437"/>
        <end position="571"/>
    </location>
</feature>
<evidence type="ECO:0000313" key="4">
    <source>
        <dbReference type="EMBL" id="WAW15412.1"/>
    </source>
</evidence>
<feature type="compositionally biased region" description="Polar residues" evidence="1">
    <location>
        <begin position="16"/>
        <end position="25"/>
    </location>
</feature>
<feature type="region of interest" description="Disordered" evidence="1">
    <location>
        <begin position="217"/>
        <end position="241"/>
    </location>
</feature>
<feature type="region of interest" description="Disordered" evidence="1">
    <location>
        <begin position="1"/>
        <end position="27"/>
    </location>
</feature>
<dbReference type="InterPro" id="IPR039564">
    <property type="entry name" value="Peptidase_C39-like"/>
</dbReference>
<evidence type="ECO:0000313" key="5">
    <source>
        <dbReference type="Proteomes" id="UP001164187"/>
    </source>
</evidence>
<feature type="compositionally biased region" description="Low complexity" evidence="1">
    <location>
        <begin position="336"/>
        <end position="354"/>
    </location>
</feature>
<feature type="compositionally biased region" description="Basic residues" evidence="1">
    <location>
        <begin position="1"/>
        <end position="13"/>
    </location>
</feature>
<keyword evidence="2" id="KW-1133">Transmembrane helix</keyword>
<feature type="compositionally biased region" description="Low complexity" evidence="1">
    <location>
        <begin position="616"/>
        <end position="628"/>
    </location>
</feature>
<protein>
    <submittedName>
        <fullName evidence="4">C39 family peptidase</fullName>
    </submittedName>
</protein>
<feature type="transmembrane region" description="Helical" evidence="2">
    <location>
        <begin position="308"/>
        <end position="326"/>
    </location>
</feature>
<sequence>MASINKNRKKTKYTFKGSNKNSDNKYANIYQDLSDKNSIYESNMLKQMHRNPDGVESELPGDKKAVTRVLSSDEAEKNAQMRKRAVRNESMLASEKSSPVISKKESPEFDKDKSIEKLKREKLESRLNEYNMTHDEKLDIDAIDSILDETDGRSLYEKLRALDKGDVFIHERARERANMDKSNVEIYKEYSDFERPTFNKVESDYDDKFEKISVPDDLGRTTTLNTKPNDRTASNNKSRESEIEELIRLMKRDSDSIDRKSRRRDTRTSRTPLVEEVNKVPKRDYVSRSEVYKKGNNKNVSRFDPKKIVAFAVILVLLLFFVAAAIDKFDTDKNKNSTTNSKVETKTTKNNKTAAKTETESEKIKKLEAIKPKLNKKESQELDYIIQNIKSYPTALIDLLIRNSETVDFVYSYKDKDQYLNKTISKNIDSSYAVDGDVPLFLQWDRRWGYRQYGGEMIGLSGCGPTSLAMVIRHFDDNSNVNPYDVAKYSSEKGYVSEDNTTSWKLFETGVENYGLESTDIVPVETKLKKALDEGKILIVSVDKGIFTERGHILVIKGYNKDGEFLINDPNSIINTNKSWSFDEIKGEIKKIWGISKPGYSKSSSKNEEKTKSESSSESDNNSSTSNSPSIIEDIEDIQ</sequence>
<keyword evidence="2" id="KW-0812">Transmembrane</keyword>
<evidence type="ECO:0000256" key="1">
    <source>
        <dbReference type="SAM" id="MobiDB-lite"/>
    </source>
</evidence>
<proteinExistence type="predicted"/>
<name>A0ABY7JUK2_9FIRM</name>
<dbReference type="Pfam" id="PF13529">
    <property type="entry name" value="Peptidase_C39_2"/>
    <property type="match status" value="1"/>
</dbReference>
<dbReference type="EMBL" id="CP114052">
    <property type="protein sequence ID" value="WAW15412.1"/>
    <property type="molecule type" value="Genomic_DNA"/>
</dbReference>
<dbReference type="Gene3D" id="3.90.70.10">
    <property type="entry name" value="Cysteine proteinases"/>
    <property type="match status" value="1"/>
</dbReference>
<evidence type="ECO:0000259" key="3">
    <source>
        <dbReference type="Pfam" id="PF13529"/>
    </source>
</evidence>
<organism evidence="4 5">
    <name type="scientific">Peptostreptococcus equinus</name>
    <dbReference type="NCBI Taxonomy" id="3003601"/>
    <lineage>
        <taxon>Bacteria</taxon>
        <taxon>Bacillati</taxon>
        <taxon>Bacillota</taxon>
        <taxon>Clostridia</taxon>
        <taxon>Peptostreptococcales</taxon>
        <taxon>Peptostreptococcaceae</taxon>
        <taxon>Peptostreptococcus</taxon>
    </lineage>
</organism>
<keyword evidence="2" id="KW-0472">Membrane</keyword>
<feature type="region of interest" description="Disordered" evidence="1">
    <location>
        <begin position="333"/>
        <end position="357"/>
    </location>
</feature>
<dbReference type="RefSeq" id="WP_269312085.1">
    <property type="nucleotide sequence ID" value="NZ_CP114052.1"/>
</dbReference>
<evidence type="ECO:0000256" key="2">
    <source>
        <dbReference type="SAM" id="Phobius"/>
    </source>
</evidence>
<feature type="compositionally biased region" description="Polar residues" evidence="1">
    <location>
        <begin position="220"/>
        <end position="236"/>
    </location>
</feature>
<feature type="compositionally biased region" description="Basic and acidic residues" evidence="1">
    <location>
        <begin position="605"/>
        <end position="615"/>
    </location>
</feature>